<gene>
    <name evidence="1" type="ORF">LGLO00237_LOCUS33081</name>
</gene>
<sequence>MPHSRQPEQPAAYPSAPVYASAPPPAYYAETSKDTQGEGMAVSPVPVAHNAAPPVVTAAPVAAPVPVVRSVVVVQESSIPVRCRHHHKKVERKPSILQLGCCLCLTFFLFPCCCLPFCCDPCYVRTFVHISSIIARF</sequence>
<reference evidence="1" key="1">
    <citation type="submission" date="2021-01" db="EMBL/GenBank/DDBJ databases">
        <authorList>
            <person name="Corre E."/>
            <person name="Pelletier E."/>
            <person name="Niang G."/>
            <person name="Scheremetjew M."/>
            <person name="Finn R."/>
            <person name="Kale V."/>
            <person name="Holt S."/>
            <person name="Cochrane G."/>
            <person name="Meng A."/>
            <person name="Brown T."/>
            <person name="Cohen L."/>
        </authorList>
    </citation>
    <scope>NUCLEOTIDE SEQUENCE</scope>
    <source>
        <strain evidence="1">CCCM811</strain>
    </source>
</reference>
<evidence type="ECO:0000313" key="1">
    <source>
        <dbReference type="EMBL" id="CAE0681294.1"/>
    </source>
</evidence>
<dbReference type="AlphaFoldDB" id="A0A7S3ZEX4"/>
<organism evidence="1">
    <name type="scientific">Lotharella globosa</name>
    <dbReference type="NCBI Taxonomy" id="91324"/>
    <lineage>
        <taxon>Eukaryota</taxon>
        <taxon>Sar</taxon>
        <taxon>Rhizaria</taxon>
        <taxon>Cercozoa</taxon>
        <taxon>Chlorarachniophyceae</taxon>
        <taxon>Lotharella</taxon>
    </lineage>
</organism>
<protein>
    <submittedName>
        <fullName evidence="1">Uncharacterized protein</fullName>
    </submittedName>
</protein>
<dbReference type="EMBL" id="HBIV01047561">
    <property type="protein sequence ID" value="CAE0681294.1"/>
    <property type="molecule type" value="Transcribed_RNA"/>
</dbReference>
<name>A0A7S3ZEX4_9EUKA</name>
<accession>A0A7S3ZEX4</accession>
<proteinExistence type="predicted"/>